<evidence type="ECO:0000313" key="2">
    <source>
        <dbReference type="EMBL" id="TVT99280.1"/>
    </source>
</evidence>
<feature type="compositionally biased region" description="Low complexity" evidence="1">
    <location>
        <begin position="13"/>
        <end position="48"/>
    </location>
</feature>
<dbReference type="Proteomes" id="UP000324897">
    <property type="component" value="Unassembled WGS sequence"/>
</dbReference>
<name>A0A5J9SJX8_9POAL</name>
<organism evidence="2 3">
    <name type="scientific">Eragrostis curvula</name>
    <name type="common">weeping love grass</name>
    <dbReference type="NCBI Taxonomy" id="38414"/>
    <lineage>
        <taxon>Eukaryota</taxon>
        <taxon>Viridiplantae</taxon>
        <taxon>Streptophyta</taxon>
        <taxon>Embryophyta</taxon>
        <taxon>Tracheophyta</taxon>
        <taxon>Spermatophyta</taxon>
        <taxon>Magnoliopsida</taxon>
        <taxon>Liliopsida</taxon>
        <taxon>Poales</taxon>
        <taxon>Poaceae</taxon>
        <taxon>PACMAD clade</taxon>
        <taxon>Chloridoideae</taxon>
        <taxon>Eragrostideae</taxon>
        <taxon>Eragrostidinae</taxon>
        <taxon>Eragrostis</taxon>
    </lineage>
</organism>
<dbReference type="EMBL" id="RWGY01000734">
    <property type="protein sequence ID" value="TVT99280.1"/>
    <property type="molecule type" value="Genomic_DNA"/>
</dbReference>
<comment type="caution">
    <text evidence="2">The sequence shown here is derived from an EMBL/GenBank/DDBJ whole genome shotgun (WGS) entry which is preliminary data.</text>
</comment>
<dbReference type="Gramene" id="TVT99280">
    <property type="protein sequence ID" value="TVT99280"/>
    <property type="gene ID" value="EJB05_55355"/>
</dbReference>
<evidence type="ECO:0000256" key="1">
    <source>
        <dbReference type="SAM" id="MobiDB-lite"/>
    </source>
</evidence>
<accession>A0A5J9SJX8</accession>
<sequence length="180" mass="19457">GPGFSGGVRRRGPVFPGGARRRGPVFPGGARRRPVFPGDGDPASPGPARAVWKEGGLDLELGGGGLDLKVGGDGQYLELVGGGLDLRVLISSSPAVSSAQFVDLLVMMHLFASKPNDWHRQQGFFFNHFSNISEPWLLAWTLYCLAYFSHGVPMQFWSQPFSPIEGVLSTYLVILFLISI</sequence>
<gene>
    <name evidence="2" type="ORF">EJB05_55355</name>
</gene>
<reference evidence="2 3" key="1">
    <citation type="journal article" date="2019" name="Sci. Rep.">
        <title>A high-quality genome of Eragrostis curvula grass provides insights into Poaceae evolution and supports new strategies to enhance forage quality.</title>
        <authorList>
            <person name="Carballo J."/>
            <person name="Santos B.A.C.M."/>
            <person name="Zappacosta D."/>
            <person name="Garbus I."/>
            <person name="Selva J.P."/>
            <person name="Gallo C.A."/>
            <person name="Diaz A."/>
            <person name="Albertini E."/>
            <person name="Caccamo M."/>
            <person name="Echenique V."/>
        </authorList>
    </citation>
    <scope>NUCLEOTIDE SEQUENCE [LARGE SCALE GENOMIC DNA]</scope>
    <source>
        <strain evidence="3">cv. Victoria</strain>
        <tissue evidence="2">Leaf</tissue>
    </source>
</reference>
<evidence type="ECO:0000313" key="3">
    <source>
        <dbReference type="Proteomes" id="UP000324897"/>
    </source>
</evidence>
<feature type="non-terminal residue" evidence="2">
    <location>
        <position position="1"/>
    </location>
</feature>
<dbReference type="AlphaFoldDB" id="A0A5J9SJX8"/>
<keyword evidence="3" id="KW-1185">Reference proteome</keyword>
<protein>
    <submittedName>
        <fullName evidence="2">Uncharacterized protein</fullName>
    </submittedName>
</protein>
<proteinExistence type="predicted"/>
<feature type="region of interest" description="Disordered" evidence="1">
    <location>
        <begin position="1"/>
        <end position="48"/>
    </location>
</feature>